<dbReference type="PROSITE" id="PS50240">
    <property type="entry name" value="TRYPSIN_DOM"/>
    <property type="match status" value="1"/>
</dbReference>
<evidence type="ECO:0000313" key="14">
    <source>
        <dbReference type="Proteomes" id="UP000249218"/>
    </source>
</evidence>
<keyword evidence="5" id="KW-0720">Serine protease</keyword>
<comment type="subcellular location">
    <subcellularLocation>
        <location evidence="1">Secreted</location>
        <location evidence="1">Extracellular space</location>
    </subcellularLocation>
</comment>
<dbReference type="GO" id="GO:0004252">
    <property type="term" value="F:serine-type endopeptidase activity"/>
    <property type="evidence" value="ECO:0007669"/>
    <property type="project" value="InterPro"/>
</dbReference>
<dbReference type="PANTHER" id="PTHR24276:SF91">
    <property type="entry name" value="AT26814P-RELATED"/>
    <property type="match status" value="1"/>
</dbReference>
<keyword evidence="4" id="KW-0378">Hydrolase</keyword>
<evidence type="ECO:0000259" key="12">
    <source>
        <dbReference type="PROSITE" id="PS50240"/>
    </source>
</evidence>
<dbReference type="GO" id="GO:0005576">
    <property type="term" value="C:extracellular region"/>
    <property type="evidence" value="ECO:0007669"/>
    <property type="project" value="UniProtKB-SubCell"/>
</dbReference>
<keyword evidence="11" id="KW-0732">Signal</keyword>
<name>A0A2W1BBQ2_HELAM</name>
<dbReference type="InterPro" id="IPR009003">
    <property type="entry name" value="Peptidase_S1_PA"/>
</dbReference>
<evidence type="ECO:0000313" key="13">
    <source>
        <dbReference type="EMBL" id="PZC70340.1"/>
    </source>
</evidence>
<evidence type="ECO:0000256" key="8">
    <source>
        <dbReference type="ARBA" id="ARBA00024195"/>
    </source>
</evidence>
<dbReference type="InterPro" id="IPR001314">
    <property type="entry name" value="Peptidase_S1A"/>
</dbReference>
<dbReference type="PRINTS" id="PR00722">
    <property type="entry name" value="CHYMOTRYPSIN"/>
</dbReference>
<dbReference type="EMBL" id="KZ150747">
    <property type="protein sequence ID" value="PZC70340.1"/>
    <property type="molecule type" value="Genomic_DNA"/>
</dbReference>
<keyword evidence="3" id="KW-0645">Protease</keyword>
<dbReference type="FunFam" id="2.40.10.10:FF:000068">
    <property type="entry name" value="transmembrane protease serine 2"/>
    <property type="match status" value="1"/>
</dbReference>
<dbReference type="InterPro" id="IPR043504">
    <property type="entry name" value="Peptidase_S1_PA_chymotrypsin"/>
</dbReference>
<dbReference type="InterPro" id="IPR018114">
    <property type="entry name" value="TRYPSIN_HIS"/>
</dbReference>
<dbReference type="Proteomes" id="UP000249218">
    <property type="component" value="Unassembled WGS sequence"/>
</dbReference>
<feature type="chain" id="PRO_5015977983" description="Peptidase S1 domain-containing protein" evidence="11">
    <location>
        <begin position="16"/>
        <end position="256"/>
    </location>
</feature>
<evidence type="ECO:0000256" key="11">
    <source>
        <dbReference type="SAM" id="SignalP"/>
    </source>
</evidence>
<dbReference type="FunFam" id="2.40.10.10:FF:000002">
    <property type="entry name" value="Transmembrane protease serine"/>
    <property type="match status" value="1"/>
</dbReference>
<dbReference type="Pfam" id="PF00089">
    <property type="entry name" value="Trypsin"/>
    <property type="match status" value="1"/>
</dbReference>
<dbReference type="SMART" id="SM00020">
    <property type="entry name" value="Tryp_SPc"/>
    <property type="match status" value="1"/>
</dbReference>
<keyword evidence="6" id="KW-1015">Disulfide bond</keyword>
<dbReference type="InterPro" id="IPR050430">
    <property type="entry name" value="Peptidase_S1"/>
</dbReference>
<dbReference type="GO" id="GO:0090729">
    <property type="term" value="F:toxin activity"/>
    <property type="evidence" value="ECO:0007669"/>
    <property type="project" value="UniProtKB-KW"/>
</dbReference>
<evidence type="ECO:0000256" key="5">
    <source>
        <dbReference type="ARBA" id="ARBA00022825"/>
    </source>
</evidence>
<dbReference type="SUPFAM" id="SSF50494">
    <property type="entry name" value="Trypsin-like serine proteases"/>
    <property type="match status" value="1"/>
</dbReference>
<accession>A0A2W1BBQ2</accession>
<reference evidence="13 14" key="1">
    <citation type="journal article" date="2017" name="BMC Biol.">
        <title>Genomic innovations, transcriptional plasticity and gene loss underlying the evolution and divergence of two highly polyphagous and invasive Helicoverpa pest species.</title>
        <authorList>
            <person name="Pearce S.L."/>
            <person name="Clarke D.F."/>
            <person name="East P.D."/>
            <person name="Elfekih S."/>
            <person name="Gordon K.H."/>
            <person name="Jermiin L.S."/>
            <person name="McGaughran A."/>
            <person name="Oakeshott J.G."/>
            <person name="Papanikolaou A."/>
            <person name="Perera O.P."/>
            <person name="Rane R.V."/>
            <person name="Richards S."/>
            <person name="Tay W.T."/>
            <person name="Walsh T.K."/>
            <person name="Anderson A."/>
            <person name="Anderson C.J."/>
            <person name="Asgari S."/>
            <person name="Board P.G."/>
            <person name="Bretschneider A."/>
            <person name="Campbell P.M."/>
            <person name="Chertemps T."/>
            <person name="Christeller J.T."/>
            <person name="Coppin C.W."/>
            <person name="Downes S.J."/>
            <person name="Duan G."/>
            <person name="Farnsworth C.A."/>
            <person name="Good R.T."/>
            <person name="Han L.B."/>
            <person name="Han Y.C."/>
            <person name="Hatje K."/>
            <person name="Horne I."/>
            <person name="Huang Y.P."/>
            <person name="Hughes D.S."/>
            <person name="Jacquin-Joly E."/>
            <person name="James W."/>
            <person name="Jhangiani S."/>
            <person name="Kollmar M."/>
            <person name="Kuwar S.S."/>
            <person name="Li S."/>
            <person name="Liu N.Y."/>
            <person name="Maibeche M.T."/>
            <person name="Miller J.R."/>
            <person name="Montagne N."/>
            <person name="Perry T."/>
            <person name="Qu J."/>
            <person name="Song S.V."/>
            <person name="Sutton G.G."/>
            <person name="Vogel H."/>
            <person name="Walenz B.P."/>
            <person name="Xu W."/>
            <person name="Zhang H.J."/>
            <person name="Zou Z."/>
            <person name="Batterham P."/>
            <person name="Edwards O.R."/>
            <person name="Feyereisen R."/>
            <person name="Gibbs R.A."/>
            <person name="Heckel D.G."/>
            <person name="McGrath A."/>
            <person name="Robin C."/>
            <person name="Scherer S.E."/>
            <person name="Worley K.C."/>
            <person name="Wu Y.D."/>
        </authorList>
    </citation>
    <scope>NUCLEOTIDE SEQUENCE [LARGE SCALE GENOMIC DNA]</scope>
    <source>
        <strain evidence="13">Harm_GR_Male_#8</strain>
        <tissue evidence="13">Whole organism</tissue>
    </source>
</reference>
<evidence type="ECO:0000256" key="9">
    <source>
        <dbReference type="ARBA" id="ARBA00055534"/>
    </source>
</evidence>
<comment type="similarity">
    <text evidence="8">Belongs to the peptidase S1 family. CLIP subfamily.</text>
</comment>
<comment type="function">
    <text evidence="9">Fibrinolytic activity; shows preferential cleavage of Arg-Gly bonds in all three fibrinogen chains. Contact with the caterpillars causes severe bleeding, due the anticoagulant effect of the protein.</text>
</comment>
<dbReference type="AlphaFoldDB" id="A0A2W1BBQ2"/>
<evidence type="ECO:0000256" key="3">
    <source>
        <dbReference type="ARBA" id="ARBA00022670"/>
    </source>
</evidence>
<feature type="domain" description="Peptidase S1" evidence="12">
    <location>
        <begin position="24"/>
        <end position="256"/>
    </location>
</feature>
<keyword evidence="7" id="KW-1199">Hemostasis impairing toxin</keyword>
<dbReference type="PROSITE" id="PS00134">
    <property type="entry name" value="TRYPSIN_HIS"/>
    <property type="match status" value="1"/>
</dbReference>
<evidence type="ECO:0000256" key="6">
    <source>
        <dbReference type="ARBA" id="ARBA00023157"/>
    </source>
</evidence>
<evidence type="ECO:0000256" key="4">
    <source>
        <dbReference type="ARBA" id="ARBA00022801"/>
    </source>
</evidence>
<proteinExistence type="inferred from homology"/>
<gene>
    <name evidence="13" type="primary">HaOG200463</name>
    <name evidence="13" type="ORF">B5X24_HaOG200463</name>
</gene>
<feature type="signal peptide" evidence="11">
    <location>
        <begin position="1"/>
        <end position="15"/>
    </location>
</feature>
<keyword evidence="10" id="KW-1205">Fibrinolytic toxin</keyword>
<dbReference type="GO" id="GO:0006508">
    <property type="term" value="P:proteolysis"/>
    <property type="evidence" value="ECO:0007669"/>
    <property type="project" value="UniProtKB-KW"/>
</dbReference>
<dbReference type="Gene3D" id="2.40.10.10">
    <property type="entry name" value="Trypsin-like serine proteases"/>
    <property type="match status" value="1"/>
</dbReference>
<dbReference type="OrthoDB" id="9425590at2759"/>
<evidence type="ECO:0000256" key="7">
    <source>
        <dbReference type="ARBA" id="ARBA00023240"/>
    </source>
</evidence>
<evidence type="ECO:0000256" key="1">
    <source>
        <dbReference type="ARBA" id="ARBA00004239"/>
    </source>
</evidence>
<sequence length="256" mass="27763">MRFYALLTLIVIVMAEVPIYPEKIVGGSVTTIDQYPAIVSCLYSNDLVNYTQYCAGTILNRRSVLTAAHCTFGDPANKWRIRVGSSFANSGGVVHNVEQIIQHPMFNVAAHCDYDFAILRSATFITFNKNARPVAIAGDIYEIPDHQPVWAAGFGLTSEKGPASEILRHVQVFTVNHDACKGPYKSVGITITENMLCSGVFNAGGRDQCTQDSGGPLFHNGVLVGVCSFGFGCARPQFPGVNARVSRASAWIRKNA</sequence>
<dbReference type="InterPro" id="IPR001254">
    <property type="entry name" value="Trypsin_dom"/>
</dbReference>
<protein>
    <recommendedName>
        <fullName evidence="12">Peptidase S1 domain-containing protein</fullName>
    </recommendedName>
</protein>
<keyword evidence="14" id="KW-1185">Reference proteome</keyword>
<keyword evidence="2" id="KW-0800">Toxin</keyword>
<evidence type="ECO:0000256" key="10">
    <source>
        <dbReference type="ARBA" id="ARBA00084094"/>
    </source>
</evidence>
<dbReference type="CDD" id="cd00190">
    <property type="entry name" value="Tryp_SPc"/>
    <property type="match status" value="1"/>
</dbReference>
<organism evidence="13 14">
    <name type="scientific">Helicoverpa armigera</name>
    <name type="common">Cotton bollworm</name>
    <name type="synonym">Heliothis armigera</name>
    <dbReference type="NCBI Taxonomy" id="29058"/>
    <lineage>
        <taxon>Eukaryota</taxon>
        <taxon>Metazoa</taxon>
        <taxon>Ecdysozoa</taxon>
        <taxon>Arthropoda</taxon>
        <taxon>Hexapoda</taxon>
        <taxon>Insecta</taxon>
        <taxon>Pterygota</taxon>
        <taxon>Neoptera</taxon>
        <taxon>Endopterygota</taxon>
        <taxon>Lepidoptera</taxon>
        <taxon>Glossata</taxon>
        <taxon>Ditrysia</taxon>
        <taxon>Noctuoidea</taxon>
        <taxon>Noctuidae</taxon>
        <taxon>Heliothinae</taxon>
        <taxon>Helicoverpa</taxon>
    </lineage>
</organism>
<evidence type="ECO:0000256" key="2">
    <source>
        <dbReference type="ARBA" id="ARBA00022656"/>
    </source>
</evidence>
<dbReference type="PANTHER" id="PTHR24276">
    <property type="entry name" value="POLYSERASE-RELATED"/>
    <property type="match status" value="1"/>
</dbReference>